<evidence type="ECO:0000256" key="3">
    <source>
        <dbReference type="ARBA" id="ARBA00023170"/>
    </source>
</evidence>
<keyword evidence="2" id="KW-0297">G-protein coupled receptor</keyword>
<feature type="transmembrane region" description="Helical" evidence="5">
    <location>
        <begin position="25"/>
        <end position="49"/>
    </location>
</feature>
<gene>
    <name evidence="6" type="ORF">AFUS01_LOCUS22806</name>
</gene>
<evidence type="ECO:0000256" key="4">
    <source>
        <dbReference type="ARBA" id="ARBA00023224"/>
    </source>
</evidence>
<evidence type="ECO:0000313" key="7">
    <source>
        <dbReference type="Proteomes" id="UP000708208"/>
    </source>
</evidence>
<dbReference type="PANTHER" id="PTHR24238">
    <property type="entry name" value="G-PROTEIN COUPLED RECEPTOR"/>
    <property type="match status" value="1"/>
</dbReference>
<keyword evidence="4" id="KW-0807">Transducer</keyword>
<keyword evidence="5" id="KW-0472">Membrane</keyword>
<keyword evidence="5" id="KW-1133">Transmembrane helix</keyword>
<comment type="subcellular location">
    <subcellularLocation>
        <location evidence="1">Membrane</location>
        <topology evidence="1">Multi-pass membrane protein</topology>
    </subcellularLocation>
</comment>
<evidence type="ECO:0000313" key="6">
    <source>
        <dbReference type="EMBL" id="CAG7734414.1"/>
    </source>
</evidence>
<dbReference type="AlphaFoldDB" id="A0A8J2K9L8"/>
<dbReference type="PANTHER" id="PTHR24238:SF57">
    <property type="entry name" value="G-PROTEIN COUPLED RECEPTOR 83"/>
    <property type="match status" value="1"/>
</dbReference>
<dbReference type="GO" id="GO:0005886">
    <property type="term" value="C:plasma membrane"/>
    <property type="evidence" value="ECO:0007669"/>
    <property type="project" value="TreeGrafter"/>
</dbReference>
<dbReference type="EMBL" id="CAJVCH010268985">
    <property type="protein sequence ID" value="CAG7734414.1"/>
    <property type="molecule type" value="Genomic_DNA"/>
</dbReference>
<keyword evidence="7" id="KW-1185">Reference proteome</keyword>
<proteinExistence type="predicted"/>
<organism evidence="6 7">
    <name type="scientific">Allacma fusca</name>
    <dbReference type="NCBI Taxonomy" id="39272"/>
    <lineage>
        <taxon>Eukaryota</taxon>
        <taxon>Metazoa</taxon>
        <taxon>Ecdysozoa</taxon>
        <taxon>Arthropoda</taxon>
        <taxon>Hexapoda</taxon>
        <taxon>Collembola</taxon>
        <taxon>Symphypleona</taxon>
        <taxon>Sminthuridae</taxon>
        <taxon>Allacma</taxon>
    </lineage>
</organism>
<reference evidence="6" key="1">
    <citation type="submission" date="2021-06" db="EMBL/GenBank/DDBJ databases">
        <authorList>
            <person name="Hodson N. C."/>
            <person name="Mongue J. A."/>
            <person name="Jaron S. K."/>
        </authorList>
    </citation>
    <scope>NUCLEOTIDE SEQUENCE</scope>
</reference>
<evidence type="ECO:0000256" key="1">
    <source>
        <dbReference type="ARBA" id="ARBA00004141"/>
    </source>
</evidence>
<dbReference type="OrthoDB" id="5964776at2759"/>
<protein>
    <submittedName>
        <fullName evidence="6">Uncharacterized protein</fullName>
    </submittedName>
</protein>
<dbReference type="SUPFAM" id="SSF81321">
    <property type="entry name" value="Family A G protein-coupled receptor-like"/>
    <property type="match status" value="1"/>
</dbReference>
<accession>A0A8J2K9L8</accession>
<keyword evidence="3" id="KW-0675">Receptor</keyword>
<evidence type="ECO:0000256" key="5">
    <source>
        <dbReference type="SAM" id="Phobius"/>
    </source>
</evidence>
<dbReference type="GO" id="GO:0008188">
    <property type="term" value="F:neuropeptide receptor activity"/>
    <property type="evidence" value="ECO:0007669"/>
    <property type="project" value="TreeGrafter"/>
</dbReference>
<evidence type="ECO:0000256" key="2">
    <source>
        <dbReference type="ARBA" id="ARBA00023040"/>
    </source>
</evidence>
<dbReference type="Proteomes" id="UP000708208">
    <property type="component" value="Unassembled WGS sequence"/>
</dbReference>
<keyword evidence="5" id="KW-0812">Transmembrane</keyword>
<feature type="transmembrane region" description="Helical" evidence="5">
    <location>
        <begin position="61"/>
        <end position="82"/>
    </location>
</feature>
<name>A0A8J2K9L8_9HEXA</name>
<sequence>MDNSSVSYDEDYEDEYIFSDPRLQAVLICLYSVVFFFCFFGNLIVVLVMTLHWKMRGSTKFCLGNLAFANLCVGAFCIYQDLSMYLIDR</sequence>
<comment type="caution">
    <text evidence="6">The sequence shown here is derived from an EMBL/GenBank/DDBJ whole genome shotgun (WGS) entry which is preliminary data.</text>
</comment>